<feature type="region of interest" description="Disordered" evidence="8">
    <location>
        <begin position="462"/>
        <end position="494"/>
    </location>
</feature>
<evidence type="ECO:0000256" key="7">
    <source>
        <dbReference type="ARBA" id="ARBA00023136"/>
    </source>
</evidence>
<evidence type="ECO:0000256" key="5">
    <source>
        <dbReference type="ARBA" id="ARBA00022970"/>
    </source>
</evidence>
<feature type="compositionally biased region" description="Low complexity" evidence="8">
    <location>
        <begin position="28"/>
        <end position="43"/>
    </location>
</feature>
<gene>
    <name evidence="11" type="ORF">SEMRO_787_G202320.1</name>
</gene>
<organism evidence="11 12">
    <name type="scientific">Seminavis robusta</name>
    <dbReference type="NCBI Taxonomy" id="568900"/>
    <lineage>
        <taxon>Eukaryota</taxon>
        <taxon>Sar</taxon>
        <taxon>Stramenopiles</taxon>
        <taxon>Ochrophyta</taxon>
        <taxon>Bacillariophyta</taxon>
        <taxon>Bacillariophyceae</taxon>
        <taxon>Bacillariophycidae</taxon>
        <taxon>Naviculales</taxon>
        <taxon>Naviculaceae</taxon>
        <taxon>Seminavis</taxon>
    </lineage>
</organism>
<feature type="compositionally biased region" description="Polar residues" evidence="8">
    <location>
        <begin position="1"/>
        <end position="13"/>
    </location>
</feature>
<evidence type="ECO:0000256" key="3">
    <source>
        <dbReference type="ARBA" id="ARBA00022448"/>
    </source>
</evidence>
<dbReference type="PANTHER" id="PTHR22950">
    <property type="entry name" value="AMINO ACID TRANSPORTER"/>
    <property type="match status" value="1"/>
</dbReference>
<evidence type="ECO:0000259" key="10">
    <source>
        <dbReference type="Pfam" id="PF01490"/>
    </source>
</evidence>
<dbReference type="OrthoDB" id="438545at2759"/>
<feature type="region of interest" description="Disordered" evidence="8">
    <location>
        <begin position="1"/>
        <end position="43"/>
    </location>
</feature>
<dbReference type="Pfam" id="PF01490">
    <property type="entry name" value="Aa_trans"/>
    <property type="match status" value="1"/>
</dbReference>
<keyword evidence="4 9" id="KW-0812">Transmembrane</keyword>
<reference evidence="11" key="1">
    <citation type="submission" date="2020-06" db="EMBL/GenBank/DDBJ databases">
        <authorList>
            <consortium name="Plant Systems Biology data submission"/>
        </authorList>
    </citation>
    <scope>NUCLEOTIDE SEQUENCE</scope>
    <source>
        <strain evidence="11">D6</strain>
    </source>
</reference>
<comment type="similarity">
    <text evidence="2">Belongs to the amino acid/polyamine transporter 2 family.</text>
</comment>
<evidence type="ECO:0000256" key="9">
    <source>
        <dbReference type="SAM" id="Phobius"/>
    </source>
</evidence>
<feature type="transmembrane region" description="Helical" evidence="9">
    <location>
        <begin position="231"/>
        <end position="248"/>
    </location>
</feature>
<evidence type="ECO:0000256" key="6">
    <source>
        <dbReference type="ARBA" id="ARBA00022989"/>
    </source>
</evidence>
<keyword evidence="12" id="KW-1185">Reference proteome</keyword>
<keyword evidence="7 9" id="KW-0472">Membrane</keyword>
<keyword evidence="3" id="KW-0813">Transport</keyword>
<feature type="transmembrane region" description="Helical" evidence="9">
    <location>
        <begin position="92"/>
        <end position="114"/>
    </location>
</feature>
<dbReference type="GO" id="GO:0016020">
    <property type="term" value="C:membrane"/>
    <property type="evidence" value="ECO:0007669"/>
    <property type="project" value="UniProtKB-SubCell"/>
</dbReference>
<dbReference type="AlphaFoldDB" id="A0A9N8E9W8"/>
<dbReference type="GO" id="GO:0015179">
    <property type="term" value="F:L-amino acid transmembrane transporter activity"/>
    <property type="evidence" value="ECO:0007669"/>
    <property type="project" value="TreeGrafter"/>
</dbReference>
<sequence>MTMASTPSLAQPKNNEEIVYSTPVNFDGQQPETQETPPSTPGTPTRAFHAFQRLKQRTDSFWPSQRSLLRRHPSLELLVPAHDCESRRSSPAIAIFNLVATVCGGGVLSLPMAFSRAGLIPSFLLMVFAALITNFAMYILCSCARRTGGRSYGDVMRNAFGPLAELGATVLLFLLLFLVIVAYMVLLKDIWTPVLLTLAPTSWTDKFLEVVSSTISTNDTTDAQEQQEENASHYLLILILVLNLPLLLQTDLHALRHTCYVGFASAVILMLGVTQQALQRNWQSPGLFSANVVWVGDRDGILYAFPIVVLSFFSIYNVLTVHSALFNPTRDRVKFVLDGTIGLCFLLFFTVGVFGYLYSYTDTRDNILLNFPLSVKVILLGRIGYGVTILFGMPLVFLPCRAAILSLPTQIKEWKEASEQDSRAMMKGTKHHVANGVTFDEECPLLLEAIANTRAQILPPAADGAKSGDGTVSTANSEEDLTPETTNYDTLGNITTTPLPPVDPTLEGARDRRVHVASTLLILVMSFIMAVGVPGVGVVWSIAGSSMAIIIGFIIPASCYLKIRTHKNVNPRSVGATMLLIFSIISSVVCTYRTVRQEFFSSSL</sequence>
<evidence type="ECO:0000256" key="4">
    <source>
        <dbReference type="ARBA" id="ARBA00022692"/>
    </source>
</evidence>
<feature type="compositionally biased region" description="Polar residues" evidence="8">
    <location>
        <begin position="483"/>
        <end position="494"/>
    </location>
</feature>
<evidence type="ECO:0000256" key="2">
    <source>
        <dbReference type="ARBA" id="ARBA00008066"/>
    </source>
</evidence>
<evidence type="ECO:0000313" key="12">
    <source>
        <dbReference type="Proteomes" id="UP001153069"/>
    </source>
</evidence>
<comment type="subcellular location">
    <subcellularLocation>
        <location evidence="1">Membrane</location>
        <topology evidence="1">Multi-pass membrane protein</topology>
    </subcellularLocation>
</comment>
<name>A0A9N8E9W8_9STRA</name>
<feature type="transmembrane region" description="Helical" evidence="9">
    <location>
        <begin position="378"/>
        <end position="398"/>
    </location>
</feature>
<accession>A0A9N8E9W8</accession>
<keyword evidence="6 9" id="KW-1133">Transmembrane helix</keyword>
<feature type="transmembrane region" description="Helical" evidence="9">
    <location>
        <begin position="539"/>
        <end position="561"/>
    </location>
</feature>
<protein>
    <submittedName>
        <fullName evidence="11">Sodium-coupled neutral amino acid transporter 10</fullName>
    </submittedName>
</protein>
<keyword evidence="5" id="KW-0029">Amino-acid transport</keyword>
<evidence type="ECO:0000256" key="8">
    <source>
        <dbReference type="SAM" id="MobiDB-lite"/>
    </source>
</evidence>
<dbReference type="PANTHER" id="PTHR22950:SF458">
    <property type="entry name" value="SODIUM-COUPLED NEUTRAL AMINO ACID TRANSPORTER 11-RELATED"/>
    <property type="match status" value="1"/>
</dbReference>
<feature type="transmembrane region" description="Helical" evidence="9">
    <location>
        <begin position="514"/>
        <end position="533"/>
    </location>
</feature>
<feature type="transmembrane region" description="Helical" evidence="9">
    <location>
        <begin position="301"/>
        <end position="323"/>
    </location>
</feature>
<feature type="transmembrane region" description="Helical" evidence="9">
    <location>
        <begin position="260"/>
        <end position="278"/>
    </location>
</feature>
<evidence type="ECO:0000313" key="11">
    <source>
        <dbReference type="EMBL" id="CAB9516489.1"/>
    </source>
</evidence>
<evidence type="ECO:0000256" key="1">
    <source>
        <dbReference type="ARBA" id="ARBA00004141"/>
    </source>
</evidence>
<proteinExistence type="inferred from homology"/>
<comment type="caution">
    <text evidence="11">The sequence shown here is derived from an EMBL/GenBank/DDBJ whole genome shotgun (WGS) entry which is preliminary data.</text>
</comment>
<feature type="transmembrane region" description="Helical" evidence="9">
    <location>
        <begin position="573"/>
        <end position="595"/>
    </location>
</feature>
<feature type="transmembrane region" description="Helical" evidence="9">
    <location>
        <begin position="120"/>
        <end position="141"/>
    </location>
</feature>
<feature type="domain" description="Amino acid transporter transmembrane" evidence="10">
    <location>
        <begin position="88"/>
        <end position="592"/>
    </location>
</feature>
<feature type="transmembrane region" description="Helical" evidence="9">
    <location>
        <begin position="162"/>
        <end position="186"/>
    </location>
</feature>
<feature type="transmembrane region" description="Helical" evidence="9">
    <location>
        <begin position="335"/>
        <end position="358"/>
    </location>
</feature>
<dbReference type="EMBL" id="CAICTM010000786">
    <property type="protein sequence ID" value="CAB9516489.1"/>
    <property type="molecule type" value="Genomic_DNA"/>
</dbReference>
<dbReference type="InterPro" id="IPR013057">
    <property type="entry name" value="AA_transpt_TM"/>
</dbReference>
<dbReference type="Proteomes" id="UP001153069">
    <property type="component" value="Unassembled WGS sequence"/>
</dbReference>